<name>A0A6A0AH49_HAELA</name>
<reference evidence="1 2" key="1">
    <citation type="submission" date="2020-02" db="EMBL/GenBank/DDBJ databases">
        <title>Draft genome sequence of Haematococcus lacustris strain NIES-144.</title>
        <authorList>
            <person name="Morimoto D."/>
            <person name="Nakagawa S."/>
            <person name="Yoshida T."/>
            <person name="Sawayama S."/>
        </authorList>
    </citation>
    <scope>NUCLEOTIDE SEQUENCE [LARGE SCALE GENOMIC DNA]</scope>
    <source>
        <strain evidence="1 2">NIES-144</strain>
    </source>
</reference>
<gene>
    <name evidence="1" type="ORF">HaLaN_31129</name>
</gene>
<protein>
    <submittedName>
        <fullName evidence="1">Uncharacterized protein</fullName>
    </submittedName>
</protein>
<accession>A0A6A0AH49</accession>
<comment type="caution">
    <text evidence="1">The sequence shown here is derived from an EMBL/GenBank/DDBJ whole genome shotgun (WGS) entry which is preliminary data.</text>
</comment>
<keyword evidence="2" id="KW-1185">Reference proteome</keyword>
<evidence type="ECO:0000313" key="2">
    <source>
        <dbReference type="Proteomes" id="UP000485058"/>
    </source>
</evidence>
<organism evidence="1 2">
    <name type="scientific">Haematococcus lacustris</name>
    <name type="common">Green alga</name>
    <name type="synonym">Haematococcus pluvialis</name>
    <dbReference type="NCBI Taxonomy" id="44745"/>
    <lineage>
        <taxon>Eukaryota</taxon>
        <taxon>Viridiplantae</taxon>
        <taxon>Chlorophyta</taxon>
        <taxon>core chlorophytes</taxon>
        <taxon>Chlorophyceae</taxon>
        <taxon>CS clade</taxon>
        <taxon>Chlamydomonadales</taxon>
        <taxon>Haematococcaceae</taxon>
        <taxon>Haematococcus</taxon>
    </lineage>
</organism>
<evidence type="ECO:0000313" key="1">
    <source>
        <dbReference type="EMBL" id="GFH31988.1"/>
    </source>
</evidence>
<dbReference type="Proteomes" id="UP000485058">
    <property type="component" value="Unassembled WGS sequence"/>
</dbReference>
<proteinExistence type="predicted"/>
<sequence length="140" mass="15044">MRARMGAVTVVLVDKDNNGIVSSCGGGQLSDEVHADMFPAVLRNRRGCRRPIGLAVLDLFRWQCVQVLSLPRWGCHVPHGVGRCAWVPPGCKAGESPVHCVEGGVRRATPVPWQLNALSVWGSDGSLLDGIARPPPRFAS</sequence>
<dbReference type="EMBL" id="BLLF01006137">
    <property type="protein sequence ID" value="GFH31988.1"/>
    <property type="molecule type" value="Genomic_DNA"/>
</dbReference>
<dbReference type="AlphaFoldDB" id="A0A6A0AH49"/>